<dbReference type="SMART" id="SM00052">
    <property type="entry name" value="EAL"/>
    <property type="match status" value="1"/>
</dbReference>
<dbReference type="EMBL" id="CP102381">
    <property type="protein sequence ID" value="WEJ62336.1"/>
    <property type="molecule type" value="Genomic_DNA"/>
</dbReference>
<protein>
    <submittedName>
        <fullName evidence="4">EAL domain-containing protein</fullName>
    </submittedName>
</protein>
<evidence type="ECO:0000256" key="1">
    <source>
        <dbReference type="SAM" id="Phobius"/>
    </source>
</evidence>
<dbReference type="PANTHER" id="PTHR44757">
    <property type="entry name" value="DIGUANYLATE CYCLASE DGCP"/>
    <property type="match status" value="1"/>
</dbReference>
<dbReference type="SUPFAM" id="SSF141868">
    <property type="entry name" value="EAL domain-like"/>
    <property type="match status" value="1"/>
</dbReference>
<dbReference type="SUPFAM" id="SSF55073">
    <property type="entry name" value="Nucleotide cyclase"/>
    <property type="match status" value="1"/>
</dbReference>
<keyword evidence="1" id="KW-0472">Membrane</keyword>
<dbReference type="Gene3D" id="3.30.70.270">
    <property type="match status" value="1"/>
</dbReference>
<dbReference type="PANTHER" id="PTHR44757:SF2">
    <property type="entry name" value="BIOFILM ARCHITECTURE MAINTENANCE PROTEIN MBAA"/>
    <property type="match status" value="1"/>
</dbReference>
<dbReference type="NCBIfam" id="TIGR00254">
    <property type="entry name" value="GGDEF"/>
    <property type="match status" value="1"/>
</dbReference>
<dbReference type="Pfam" id="PF00563">
    <property type="entry name" value="EAL"/>
    <property type="match status" value="1"/>
</dbReference>
<dbReference type="Gene3D" id="3.30.450.20">
    <property type="entry name" value="PAS domain"/>
    <property type="match status" value="1"/>
</dbReference>
<dbReference type="InterPro" id="IPR001633">
    <property type="entry name" value="EAL_dom"/>
</dbReference>
<reference evidence="4 5" key="1">
    <citation type="submission" date="2022-06" db="EMBL/GenBank/DDBJ databases">
        <title>Thiomicrohabdus sp. nov, an obligately chemolithoautotrophic, sulfur-oxidizing bacterium isolated from beach of Guanyin Mountain. Amoy.</title>
        <authorList>
            <person name="Zhu H."/>
        </authorList>
    </citation>
    <scope>NUCLEOTIDE SEQUENCE [LARGE SCALE GENOMIC DNA]</scope>
    <source>
        <strain evidence="4 5">XGS-01</strain>
    </source>
</reference>
<dbReference type="InterPro" id="IPR035919">
    <property type="entry name" value="EAL_sf"/>
</dbReference>
<dbReference type="InterPro" id="IPR000160">
    <property type="entry name" value="GGDEF_dom"/>
</dbReference>
<dbReference type="CDD" id="cd01948">
    <property type="entry name" value="EAL"/>
    <property type="match status" value="1"/>
</dbReference>
<dbReference type="CDD" id="cd01949">
    <property type="entry name" value="GGDEF"/>
    <property type="match status" value="1"/>
</dbReference>
<name>A0ABY8C8N8_9GAMM</name>
<evidence type="ECO:0000259" key="2">
    <source>
        <dbReference type="PROSITE" id="PS50883"/>
    </source>
</evidence>
<keyword evidence="1" id="KW-1133">Transmembrane helix</keyword>
<sequence>MKRLLSSKLILVGYALIAVFLLLSIQVFESNDAKLEKHYKKLLVSQQQVHLIQQMQLHAKNRLILLSQALIEEDPFIQDEYIQQLFIEGENFIRTRRILLQSGLNKEQQQIIDNQYNNIENNGSRQNDATDLILDGKRKTAEALLLKTIPIQTETLNNILMVSKTLYINSKTAEKEYQEVLEKDEYFSSLLHLSLLVSILILAFYSYRQARKIETKQKNEVQTLAKKVGNQTYINALDAHILHAVDEYIVLVNFKGQFIRMNPSLENLFELPLLHKINNIWTLLQQSSSKTISKKTITQQISENGIWKQELELNEPFNCYSLCEISTFQSDEIKEASYLLVIKDITELKQTQEALEIQANFDAVTELPNRHFFQKTLSDYTETQNQTLAVLYIDLDDFKNVNDSLGHHYGDQLLNFVSERMQSVLFEFYFNHFHLARIGGDEFAIILMLEASSLKEESQTLANLIIKTVSEPYDISNNIIEIGCSIGIALYPEQADNAIKLMRHADLAMYHAKHNGKQRSILFNSNIEKDLEQKIILKNRIETALTDNEFILHFQPQYNLKTMEIIGLEALIRWNSDEVCYRPDEFIPFAEQQGLIHLIDNYVIKMACQQIANWQQQNIHVPRVAINISSQQINSKTILKLIDNEIVNHNLTGANLELEITEYSLVESLKKEGKQDSWLSHLHQKGIHISIDDFGTGYSSLSYLQHMNINRIKIDRSFIEEMTHEKDSQSIVSSIIALGHNVNATVLAEGIETEEQRRLLISLSCDEGQGYLMNKPLPPEDIAKLLTS</sequence>
<evidence type="ECO:0000259" key="3">
    <source>
        <dbReference type="PROSITE" id="PS50887"/>
    </source>
</evidence>
<dbReference type="InterPro" id="IPR029787">
    <property type="entry name" value="Nucleotide_cyclase"/>
</dbReference>
<proteinExistence type="predicted"/>
<evidence type="ECO:0000313" key="4">
    <source>
        <dbReference type="EMBL" id="WEJ62336.1"/>
    </source>
</evidence>
<feature type="domain" description="GGDEF" evidence="3">
    <location>
        <begin position="386"/>
        <end position="525"/>
    </location>
</feature>
<organism evidence="4 5">
    <name type="scientific">Thiomicrorhabdus lithotrophica</name>
    <dbReference type="NCBI Taxonomy" id="2949997"/>
    <lineage>
        <taxon>Bacteria</taxon>
        <taxon>Pseudomonadati</taxon>
        <taxon>Pseudomonadota</taxon>
        <taxon>Gammaproteobacteria</taxon>
        <taxon>Thiotrichales</taxon>
        <taxon>Piscirickettsiaceae</taxon>
        <taxon>Thiomicrorhabdus</taxon>
    </lineage>
</organism>
<dbReference type="PROSITE" id="PS50883">
    <property type="entry name" value="EAL"/>
    <property type="match status" value="1"/>
</dbReference>
<evidence type="ECO:0000313" key="5">
    <source>
        <dbReference type="Proteomes" id="UP001222275"/>
    </source>
</evidence>
<keyword evidence="5" id="KW-1185">Reference proteome</keyword>
<dbReference type="InterPro" id="IPR043128">
    <property type="entry name" value="Rev_trsase/Diguanyl_cyclase"/>
</dbReference>
<dbReference type="SMART" id="SM00267">
    <property type="entry name" value="GGDEF"/>
    <property type="match status" value="1"/>
</dbReference>
<gene>
    <name evidence="4" type="ORF">NR989_09985</name>
</gene>
<dbReference type="SUPFAM" id="SSF55785">
    <property type="entry name" value="PYP-like sensor domain (PAS domain)"/>
    <property type="match status" value="1"/>
</dbReference>
<dbReference type="RefSeq" id="WP_275594593.1">
    <property type="nucleotide sequence ID" value="NZ_CP102381.1"/>
</dbReference>
<keyword evidence="1" id="KW-0812">Transmembrane</keyword>
<dbReference type="InterPro" id="IPR052155">
    <property type="entry name" value="Biofilm_reg_signaling"/>
</dbReference>
<dbReference type="Proteomes" id="UP001222275">
    <property type="component" value="Chromosome"/>
</dbReference>
<feature type="transmembrane region" description="Helical" evidence="1">
    <location>
        <begin position="9"/>
        <end position="28"/>
    </location>
</feature>
<dbReference type="InterPro" id="IPR035965">
    <property type="entry name" value="PAS-like_dom_sf"/>
</dbReference>
<dbReference type="Pfam" id="PF00990">
    <property type="entry name" value="GGDEF"/>
    <property type="match status" value="1"/>
</dbReference>
<accession>A0ABY8C8N8</accession>
<feature type="domain" description="EAL" evidence="2">
    <location>
        <begin position="534"/>
        <end position="788"/>
    </location>
</feature>
<dbReference type="Gene3D" id="3.20.20.450">
    <property type="entry name" value="EAL domain"/>
    <property type="match status" value="1"/>
</dbReference>
<dbReference type="PROSITE" id="PS50887">
    <property type="entry name" value="GGDEF"/>
    <property type="match status" value="1"/>
</dbReference>